<dbReference type="RefSeq" id="WP_093338838.1">
    <property type="nucleotide sequence ID" value="NZ_FOUY01000005.1"/>
</dbReference>
<proteinExistence type="predicted"/>
<dbReference type="SUPFAM" id="SSF88723">
    <property type="entry name" value="PIN domain-like"/>
    <property type="match status" value="1"/>
</dbReference>
<name>A0A1I4UW49_PSUAM</name>
<dbReference type="Proteomes" id="UP000199614">
    <property type="component" value="Unassembled WGS sequence"/>
</dbReference>
<dbReference type="InterPro" id="IPR029060">
    <property type="entry name" value="PIN-like_dom_sf"/>
</dbReference>
<accession>A0A1I4UW49</accession>
<evidence type="ECO:0000313" key="2">
    <source>
        <dbReference type="Proteomes" id="UP000199614"/>
    </source>
</evidence>
<dbReference type="STRING" id="260086.SAMN05216207_100534"/>
<gene>
    <name evidence="1" type="ORF">SAMN05216207_100534</name>
</gene>
<dbReference type="AlphaFoldDB" id="A0A1I4UW49"/>
<sequence length="130" mass="13682">MIGGRVLDSSALAAFATGRPVYMRALVWAAVEENIVLAVPSAALGRAWSMVEAEHHAALQVLLGLPNTVIHELSPESAQEAGLLLASQGLDDIVTGQVVTAARRRGWPAVTGDPGSLRKLDPMVPIEELP</sequence>
<organism evidence="1 2">
    <name type="scientific">Pseudonocardia ammonioxydans</name>
    <dbReference type="NCBI Taxonomy" id="260086"/>
    <lineage>
        <taxon>Bacteria</taxon>
        <taxon>Bacillati</taxon>
        <taxon>Actinomycetota</taxon>
        <taxon>Actinomycetes</taxon>
        <taxon>Pseudonocardiales</taxon>
        <taxon>Pseudonocardiaceae</taxon>
        <taxon>Pseudonocardia</taxon>
    </lineage>
</organism>
<evidence type="ECO:0008006" key="3">
    <source>
        <dbReference type="Google" id="ProtNLM"/>
    </source>
</evidence>
<dbReference type="EMBL" id="FOUY01000005">
    <property type="protein sequence ID" value="SFM93209.1"/>
    <property type="molecule type" value="Genomic_DNA"/>
</dbReference>
<keyword evidence="2" id="KW-1185">Reference proteome</keyword>
<protein>
    <recommendedName>
        <fullName evidence="3">PIN domain-containing protein</fullName>
    </recommendedName>
</protein>
<evidence type="ECO:0000313" key="1">
    <source>
        <dbReference type="EMBL" id="SFM93209.1"/>
    </source>
</evidence>
<reference evidence="1 2" key="1">
    <citation type="submission" date="2016-10" db="EMBL/GenBank/DDBJ databases">
        <authorList>
            <person name="de Groot N.N."/>
        </authorList>
    </citation>
    <scope>NUCLEOTIDE SEQUENCE [LARGE SCALE GENOMIC DNA]</scope>
    <source>
        <strain evidence="1 2">CGMCC 4.1877</strain>
    </source>
</reference>
<dbReference type="OrthoDB" id="3427309at2"/>